<dbReference type="InterPro" id="IPR029063">
    <property type="entry name" value="SAM-dependent_MTases_sf"/>
</dbReference>
<accession>A0A4R5FB89</accession>
<dbReference type="Proteomes" id="UP000294814">
    <property type="component" value="Unassembled WGS sequence"/>
</dbReference>
<dbReference type="RefSeq" id="WP_131915379.1">
    <property type="nucleotide sequence ID" value="NZ_SMLG01000002.1"/>
</dbReference>
<sequence>MNHKSKTVLFKCLDVLPKQFGFYLYHKLQELFAKDTIDYKIESTRKSLETISRILDRNGFELKNKHIIELGSGWLPILPYLLKYDSNANRVDTYDINKHYKLSEIVKLNVLFSKKYGVPSSAFEGVFQLPKDIRYFPYTDICNGNFINADLVVSRFVLEHIPLESIIKIHETFRKKLKSGSYIVHLISPSDHRAYSDDSISLYDFLKYSNEEWDRIQTKFDYHNRLRLPQYLQLFEKDFEIVSLEFDSCKEGSEQHRKFKKLKINELYKNYSDEELTAGSIAVLLKVR</sequence>
<dbReference type="EMBL" id="SMLG01000002">
    <property type="protein sequence ID" value="TDE46030.1"/>
    <property type="molecule type" value="Genomic_DNA"/>
</dbReference>
<organism evidence="1 2">
    <name type="scientific">Flavobacterium rhamnosiphilum</name>
    <dbReference type="NCBI Taxonomy" id="2541724"/>
    <lineage>
        <taxon>Bacteria</taxon>
        <taxon>Pseudomonadati</taxon>
        <taxon>Bacteroidota</taxon>
        <taxon>Flavobacteriia</taxon>
        <taxon>Flavobacteriales</taxon>
        <taxon>Flavobacteriaceae</taxon>
        <taxon>Flavobacterium</taxon>
    </lineage>
</organism>
<proteinExistence type="predicted"/>
<reference evidence="1 2" key="1">
    <citation type="submission" date="2019-03" db="EMBL/GenBank/DDBJ databases">
        <title>Novel species of Flavobacterium.</title>
        <authorList>
            <person name="Liu Q."/>
            <person name="Xin Y.-H."/>
        </authorList>
    </citation>
    <scope>NUCLEOTIDE SEQUENCE [LARGE SCALE GENOMIC DNA]</scope>
    <source>
        <strain evidence="1 2">LB3P52</strain>
    </source>
</reference>
<dbReference type="AlphaFoldDB" id="A0A4R5FB89"/>
<comment type="caution">
    <text evidence="1">The sequence shown here is derived from an EMBL/GenBank/DDBJ whole genome shotgun (WGS) entry which is preliminary data.</text>
</comment>
<name>A0A4R5FB89_9FLAO</name>
<dbReference type="SUPFAM" id="SSF53335">
    <property type="entry name" value="S-adenosyl-L-methionine-dependent methyltransferases"/>
    <property type="match status" value="1"/>
</dbReference>
<evidence type="ECO:0000313" key="2">
    <source>
        <dbReference type="Proteomes" id="UP000294814"/>
    </source>
</evidence>
<evidence type="ECO:0000313" key="1">
    <source>
        <dbReference type="EMBL" id="TDE46030.1"/>
    </source>
</evidence>
<keyword evidence="2" id="KW-1185">Reference proteome</keyword>
<dbReference type="Gene3D" id="3.40.50.150">
    <property type="entry name" value="Vaccinia Virus protein VP39"/>
    <property type="match status" value="1"/>
</dbReference>
<gene>
    <name evidence="1" type="ORF">E0I26_04920</name>
</gene>
<protein>
    <recommendedName>
        <fullName evidence="3">Methyltransferase domain-containing protein</fullName>
    </recommendedName>
</protein>
<evidence type="ECO:0008006" key="3">
    <source>
        <dbReference type="Google" id="ProtNLM"/>
    </source>
</evidence>
<dbReference type="OrthoDB" id="1490915at2"/>